<dbReference type="AlphaFoldDB" id="A0A9P6HLM8"/>
<evidence type="ECO:0000313" key="1">
    <source>
        <dbReference type="EMBL" id="KAF9789561.1"/>
    </source>
</evidence>
<dbReference type="EMBL" id="WIUZ02000003">
    <property type="protein sequence ID" value="KAF9789561.1"/>
    <property type="molecule type" value="Genomic_DNA"/>
</dbReference>
<proteinExistence type="predicted"/>
<sequence length="154" mass="17446">MGRTVSASRRKVQSRIPGADIAHLPWRRRENGNLRKLRPYRGDLSRFGTAIGIVSLAIGRHNTGTLHYLHSWDVIHRRSKGYEKVSGPDFTILLTPCQSNGTPGGGTSSMMADPVVFFHRTLHSTVQWSYVSFLRNWIHATRYTNDRDTTISVK</sequence>
<organism evidence="1 2">
    <name type="scientific">Thelephora terrestris</name>
    <dbReference type="NCBI Taxonomy" id="56493"/>
    <lineage>
        <taxon>Eukaryota</taxon>
        <taxon>Fungi</taxon>
        <taxon>Dikarya</taxon>
        <taxon>Basidiomycota</taxon>
        <taxon>Agaricomycotina</taxon>
        <taxon>Agaricomycetes</taxon>
        <taxon>Thelephorales</taxon>
        <taxon>Thelephoraceae</taxon>
        <taxon>Thelephora</taxon>
    </lineage>
</organism>
<name>A0A9P6HLM8_9AGAM</name>
<evidence type="ECO:0000313" key="2">
    <source>
        <dbReference type="Proteomes" id="UP000736335"/>
    </source>
</evidence>
<reference evidence="1" key="2">
    <citation type="submission" date="2020-11" db="EMBL/GenBank/DDBJ databases">
        <authorList>
            <consortium name="DOE Joint Genome Institute"/>
            <person name="Kuo A."/>
            <person name="Miyauchi S."/>
            <person name="Kiss E."/>
            <person name="Drula E."/>
            <person name="Kohler A."/>
            <person name="Sanchez-Garcia M."/>
            <person name="Andreopoulos B."/>
            <person name="Barry K.W."/>
            <person name="Bonito G."/>
            <person name="Buee M."/>
            <person name="Carver A."/>
            <person name="Chen C."/>
            <person name="Cichocki N."/>
            <person name="Clum A."/>
            <person name="Culley D."/>
            <person name="Crous P.W."/>
            <person name="Fauchery L."/>
            <person name="Girlanda M."/>
            <person name="Hayes R."/>
            <person name="Keri Z."/>
            <person name="Labutti K."/>
            <person name="Lipzen A."/>
            <person name="Lombard V."/>
            <person name="Magnuson J."/>
            <person name="Maillard F."/>
            <person name="Morin E."/>
            <person name="Murat C."/>
            <person name="Nolan M."/>
            <person name="Ohm R."/>
            <person name="Pangilinan J."/>
            <person name="Pereira M."/>
            <person name="Perotto S."/>
            <person name="Peter M."/>
            <person name="Riley R."/>
            <person name="Sitrit Y."/>
            <person name="Stielow B."/>
            <person name="Szollosi G."/>
            <person name="Zifcakova L."/>
            <person name="Stursova M."/>
            <person name="Spatafora J.W."/>
            <person name="Tedersoo L."/>
            <person name="Vaario L.-M."/>
            <person name="Yamada A."/>
            <person name="Yan M."/>
            <person name="Wang P."/>
            <person name="Xu J."/>
            <person name="Bruns T."/>
            <person name="Baldrian P."/>
            <person name="Vilgalys R."/>
            <person name="Henrissat B."/>
            <person name="Grigoriev I.V."/>
            <person name="Hibbett D."/>
            <person name="Nagy L.G."/>
            <person name="Martin F.M."/>
        </authorList>
    </citation>
    <scope>NUCLEOTIDE SEQUENCE</scope>
    <source>
        <strain evidence="1">UH-Tt-Lm1</strain>
    </source>
</reference>
<reference evidence="1" key="1">
    <citation type="journal article" date="2020" name="Nat. Commun.">
        <title>Large-scale genome sequencing of mycorrhizal fungi provides insights into the early evolution of symbiotic traits.</title>
        <authorList>
            <person name="Miyauchi S."/>
            <person name="Kiss E."/>
            <person name="Kuo A."/>
            <person name="Drula E."/>
            <person name="Kohler A."/>
            <person name="Sanchez-Garcia M."/>
            <person name="Morin E."/>
            <person name="Andreopoulos B."/>
            <person name="Barry K.W."/>
            <person name="Bonito G."/>
            <person name="Buee M."/>
            <person name="Carver A."/>
            <person name="Chen C."/>
            <person name="Cichocki N."/>
            <person name="Clum A."/>
            <person name="Culley D."/>
            <person name="Crous P.W."/>
            <person name="Fauchery L."/>
            <person name="Girlanda M."/>
            <person name="Hayes R.D."/>
            <person name="Keri Z."/>
            <person name="LaButti K."/>
            <person name="Lipzen A."/>
            <person name="Lombard V."/>
            <person name="Magnuson J."/>
            <person name="Maillard F."/>
            <person name="Murat C."/>
            <person name="Nolan M."/>
            <person name="Ohm R.A."/>
            <person name="Pangilinan J."/>
            <person name="Pereira M.F."/>
            <person name="Perotto S."/>
            <person name="Peter M."/>
            <person name="Pfister S."/>
            <person name="Riley R."/>
            <person name="Sitrit Y."/>
            <person name="Stielow J.B."/>
            <person name="Szollosi G."/>
            <person name="Zifcakova L."/>
            <person name="Stursova M."/>
            <person name="Spatafora J.W."/>
            <person name="Tedersoo L."/>
            <person name="Vaario L.M."/>
            <person name="Yamada A."/>
            <person name="Yan M."/>
            <person name="Wang P."/>
            <person name="Xu J."/>
            <person name="Bruns T."/>
            <person name="Baldrian P."/>
            <person name="Vilgalys R."/>
            <person name="Dunand C."/>
            <person name="Henrissat B."/>
            <person name="Grigoriev I.V."/>
            <person name="Hibbett D."/>
            <person name="Nagy L.G."/>
            <person name="Martin F.M."/>
        </authorList>
    </citation>
    <scope>NUCLEOTIDE SEQUENCE</scope>
    <source>
        <strain evidence="1">UH-Tt-Lm1</strain>
    </source>
</reference>
<keyword evidence="2" id="KW-1185">Reference proteome</keyword>
<gene>
    <name evidence="1" type="ORF">BJ322DRAFT_543194</name>
</gene>
<accession>A0A9P6HLM8</accession>
<protein>
    <submittedName>
        <fullName evidence="1">Uncharacterized protein</fullName>
    </submittedName>
</protein>
<comment type="caution">
    <text evidence="1">The sequence shown here is derived from an EMBL/GenBank/DDBJ whole genome shotgun (WGS) entry which is preliminary data.</text>
</comment>
<dbReference type="Proteomes" id="UP000736335">
    <property type="component" value="Unassembled WGS sequence"/>
</dbReference>